<feature type="domain" description="MobA-like NTP transferase" evidence="1">
    <location>
        <begin position="272"/>
        <end position="431"/>
    </location>
</feature>
<dbReference type="CDD" id="cd04182">
    <property type="entry name" value="GT_2_like_f"/>
    <property type="match status" value="1"/>
</dbReference>
<dbReference type="SUPFAM" id="SSF53448">
    <property type="entry name" value="Nucleotide-diphospho-sugar transferases"/>
    <property type="match status" value="1"/>
</dbReference>
<sequence length="456" mass="49309">MKILIKGAGDLATGIAARLHACGYKIVMTEIAVPLTVRRSVAFSRAVYEEEAQVEDAWAVLVQDMEGAGAVLEEGRIAVIVDETAGIRESYRPEVVIDAVMAKRNIGTCITDAPLVIGIGPGFTAGEDCHFVIETKRGHDLGRVIAKGCAIPDTGVPGEIGGYASERLIRAQADGIMEPCAMIGDVVEKGQKVAETGRAAVYAEMTGIVRGMLQPGVKVTKGLKIGDIDARQCREYCETISDKARSIGGGVLEAVTRYERQKYEWGSRYAIILLAAGSSVRYGANKLLEETGGMPMYQHMLKALSTFPALHRIVVSRYPEILEDAERLGMQAVVNRQPALGISHSLILGLQEAIAENTDLKGVLFAVCDQPGLKADTISRLLRKAQENPGKIVCAGRKGRPGNPVVWDQRYFKELLGLAGDTGGRQVMKNYPGDILVLETAEGELWDIDRKEDMTQ</sequence>
<dbReference type="InterPro" id="IPR029044">
    <property type="entry name" value="Nucleotide-diphossugar_trans"/>
</dbReference>
<dbReference type="GO" id="GO:0016779">
    <property type="term" value="F:nucleotidyltransferase activity"/>
    <property type="evidence" value="ECO:0007669"/>
    <property type="project" value="UniProtKB-ARBA"/>
</dbReference>
<organism evidence="2 3">
    <name type="scientific">Clostridium scindens (strain JCM 10418 / VPI 12708)</name>
    <dbReference type="NCBI Taxonomy" id="29347"/>
    <lineage>
        <taxon>Bacteria</taxon>
        <taxon>Bacillati</taxon>
        <taxon>Bacillota</taxon>
        <taxon>Clostridia</taxon>
        <taxon>Lachnospirales</taxon>
        <taxon>Lachnospiraceae</taxon>
    </lineage>
</organism>
<evidence type="ECO:0000259" key="1">
    <source>
        <dbReference type="Pfam" id="PF12804"/>
    </source>
</evidence>
<dbReference type="Proteomes" id="UP000462363">
    <property type="component" value="Unassembled WGS sequence"/>
</dbReference>
<evidence type="ECO:0000313" key="3">
    <source>
        <dbReference type="Proteomes" id="UP000462363"/>
    </source>
</evidence>
<gene>
    <name evidence="2" type="ORF">FYJ37_00410</name>
</gene>
<dbReference type="NCBIfam" id="TIGR03309">
    <property type="entry name" value="matur_yqeB"/>
    <property type="match status" value="1"/>
</dbReference>
<proteinExistence type="predicted"/>
<dbReference type="InterPro" id="IPR017695">
    <property type="entry name" value="Se-dep_Mo_hydrolase_YqeB"/>
</dbReference>
<dbReference type="Gene3D" id="3.90.550.10">
    <property type="entry name" value="Spore Coat Polysaccharide Biosynthesis Protein SpsA, Chain A"/>
    <property type="match status" value="1"/>
</dbReference>
<comment type="caution">
    <text evidence="2">The sequence shown here is derived from an EMBL/GenBank/DDBJ whole genome shotgun (WGS) entry which is preliminary data.</text>
</comment>
<dbReference type="PANTHER" id="PTHR43777">
    <property type="entry name" value="MOLYBDENUM COFACTOR CYTIDYLYLTRANSFERASE"/>
    <property type="match status" value="1"/>
</dbReference>
<dbReference type="InterPro" id="IPR025877">
    <property type="entry name" value="MobA-like_NTP_Trfase"/>
</dbReference>
<reference evidence="2 3" key="1">
    <citation type="submission" date="2019-08" db="EMBL/GenBank/DDBJ databases">
        <title>In-depth cultivation of the pig gut microbiome towards novel bacterial diversity and tailored functional studies.</title>
        <authorList>
            <person name="Wylensek D."/>
            <person name="Hitch T.C.A."/>
            <person name="Clavel T."/>
        </authorList>
    </citation>
    <scope>NUCLEOTIDE SEQUENCE [LARGE SCALE GENOMIC DNA]</scope>
    <source>
        <strain evidence="2 3">BL-389-WT-3D</strain>
    </source>
</reference>
<dbReference type="RefSeq" id="WP_004607723.1">
    <property type="nucleotide sequence ID" value="NZ_AP024846.1"/>
</dbReference>
<dbReference type="PANTHER" id="PTHR43777:SF1">
    <property type="entry name" value="MOLYBDENUM COFACTOR CYTIDYLYLTRANSFERASE"/>
    <property type="match status" value="1"/>
</dbReference>
<dbReference type="AlphaFoldDB" id="A0A844F193"/>
<dbReference type="GeneID" id="62696687"/>
<evidence type="ECO:0000313" key="2">
    <source>
        <dbReference type="EMBL" id="MSS38852.1"/>
    </source>
</evidence>
<name>A0A844F193_CLOSV</name>
<protein>
    <submittedName>
        <fullName evidence="2">EF2563 family selenium-dependent molybdenum hydroxylase system protein</fullName>
    </submittedName>
</protein>
<accession>A0A844F193</accession>
<dbReference type="Pfam" id="PF12804">
    <property type="entry name" value="NTP_transf_3"/>
    <property type="match status" value="1"/>
</dbReference>
<dbReference type="EMBL" id="VUMB01000001">
    <property type="protein sequence ID" value="MSS38852.1"/>
    <property type="molecule type" value="Genomic_DNA"/>
</dbReference>